<gene>
    <name evidence="1" type="ORF">CKF59_04065</name>
</gene>
<proteinExistence type="predicted"/>
<dbReference type="Proteomes" id="UP000265964">
    <property type="component" value="Unassembled WGS sequence"/>
</dbReference>
<accession>A0A3A1YCM8</accession>
<organism evidence="1 2">
    <name type="scientific">Psittacicella gerlachiana</name>
    <dbReference type="NCBI Taxonomy" id="2028574"/>
    <lineage>
        <taxon>Bacteria</taxon>
        <taxon>Pseudomonadati</taxon>
        <taxon>Pseudomonadota</taxon>
        <taxon>Gammaproteobacteria</taxon>
        <taxon>Pasteurellales</taxon>
        <taxon>Psittacicellaceae</taxon>
        <taxon>Psittacicella</taxon>
    </lineage>
</organism>
<evidence type="ECO:0000313" key="2">
    <source>
        <dbReference type="Proteomes" id="UP000265964"/>
    </source>
</evidence>
<comment type="caution">
    <text evidence="1">The sequence shown here is derived from an EMBL/GenBank/DDBJ whole genome shotgun (WGS) entry which is preliminary data.</text>
</comment>
<keyword evidence="2" id="KW-1185">Reference proteome</keyword>
<sequence>MGKNGANFAKTVKYLSEEFSNSSEQVLLKLLVLNDLYLTGYAYAVQFDNDIDRYFVAMLALKNQVQNPLGVVNLESDLLSLFLVDNEVEKKNVVAMTTKLAQLCINSKLTNKFKVYTSVEQLDSAGLGVLVLTLDELPEFLEKFESLASKRVNALQEYLNVTKQILEKNAGRDVKINDQSIAPELTQQLKNIAAKENLHFLLPYEQFTNHTDLSVYTLHAKAQSLYDYFTEHSTSYETTHIVCDTDKDGNDIEVGEKVYKYTSAALGLVYVFNGYLYNEPKYYASRRNLLSFLRALSPQTLFWADQFRQEQRINLEDFTSLVVRTANVKMFELFPPYFLEISLLGGNNDKVIFDPLKYLQDSRNFVAGNGLTYTQYSELRLTPSKHLSKLKDINSQFLVALSFALQQRLVLVVANDREQTIAKLEEICTKVPDLNTIKNYLSVVAVKDLPFYRTRNEVAVILEDVELTRNLLSDLACIIESPNYSHSSLIIFGTGDTVERRASSDEEGELRKVNPENYTNVDKQREVIVDFLRDRRIVRRNNLAQDVNFYYTPSLSNTDITSGAYFDLQEQRNWNSQLSSDKFLTVRLNNREISYYPNLNGNLMVLAGINRNYFRSPISTFSSFERPYASYQAEGAFVPYHLNLNSGDLITNVSIAIHRVINLFTNREQRISKMRDVVAYWIVSDSQAELIPLYEKLFSNIFNKETNAKVAVKILANEVDPKADSDSLYAYSQVNLNLINQKESYNNLIEVVNKVRNKVLSKVLEDSYQKDSIAGLSEKDSSLVDDLLVNDVDREIVRTIKYLRALEEKDPESLPESFKQALEFYKSNCRYQGVTELYLMTFSEYTKYCQQTSPDLIVVENSYDLYRDDTAADYANFIRHLLIKRKSSVVLVSSPESTAEELFITIDSFEYRVSNSQLIYDLPTSERYAYGVNFKREDFKAPEYSEFKATEYLEHKDSLVSYIRDKIQSLQNHTQIVSLEAFNLPLTPYALPNIANPDYYIKDKGQLPPERKYGYVPALGEKEVEIYFNYLNLTKSKVLNAALSLLLQPRNNKSRGLIVVNNPEIKAYLEVLASEFSFVVHDFESIALERAVFSHAVIIADHEVYLQQAIIQHVSLLTRGFKTTGSIFLFADMERQKDVLRIIAHDNPFELGGHLFGIYQVNTTKGDAKFTASKMFRHDFYSPYFYLDRSTDSLSFEPRVMLPGKMHFMSKDRDRDPEVFNNALNMFSSILSAGFEQNNFTHGSSKKRNRKKKK</sequence>
<reference evidence="1 2" key="1">
    <citation type="submission" date="2017-08" db="EMBL/GenBank/DDBJ databases">
        <title>Reclassification of Bisgaard taxon 37 and 44.</title>
        <authorList>
            <person name="Christensen H."/>
        </authorList>
    </citation>
    <scope>NUCLEOTIDE SEQUENCE [LARGE SCALE GENOMIC DNA]</scope>
    <source>
        <strain evidence="1 2">EEAB3T1</strain>
    </source>
</reference>
<dbReference type="AlphaFoldDB" id="A0A3A1YCM8"/>
<dbReference type="EMBL" id="NRJF01000104">
    <property type="protein sequence ID" value="RIY35126.1"/>
    <property type="molecule type" value="Genomic_DNA"/>
</dbReference>
<protein>
    <submittedName>
        <fullName evidence="1">Uncharacterized protein</fullName>
    </submittedName>
</protein>
<name>A0A3A1YCM8_9GAMM</name>
<evidence type="ECO:0000313" key="1">
    <source>
        <dbReference type="EMBL" id="RIY35126.1"/>
    </source>
</evidence>